<feature type="compositionally biased region" description="Low complexity" evidence="1">
    <location>
        <begin position="13"/>
        <end position="26"/>
    </location>
</feature>
<dbReference type="EMBL" id="JBHMDM010000001">
    <property type="protein sequence ID" value="MFB9375526.1"/>
    <property type="molecule type" value="Genomic_DNA"/>
</dbReference>
<evidence type="ECO:0000256" key="1">
    <source>
        <dbReference type="SAM" id="MobiDB-lite"/>
    </source>
</evidence>
<comment type="caution">
    <text evidence="2">The sequence shown here is derived from an EMBL/GenBank/DDBJ whole genome shotgun (WGS) entry which is preliminary data.</text>
</comment>
<evidence type="ECO:0000313" key="3">
    <source>
        <dbReference type="Proteomes" id="UP001589748"/>
    </source>
</evidence>
<gene>
    <name evidence="2" type="ORF">ACFFVI_00960</name>
</gene>
<dbReference type="RefSeq" id="WP_380136189.1">
    <property type="nucleotide sequence ID" value="NZ_JBHLUI010000006.1"/>
</dbReference>
<evidence type="ECO:0000313" key="2">
    <source>
        <dbReference type="EMBL" id="MFB9375526.1"/>
    </source>
</evidence>
<organism evidence="2 3">
    <name type="scientific">Kineococcus gynurae</name>
    <dbReference type="NCBI Taxonomy" id="452979"/>
    <lineage>
        <taxon>Bacteria</taxon>
        <taxon>Bacillati</taxon>
        <taxon>Actinomycetota</taxon>
        <taxon>Actinomycetes</taxon>
        <taxon>Kineosporiales</taxon>
        <taxon>Kineosporiaceae</taxon>
        <taxon>Kineococcus</taxon>
    </lineage>
</organism>
<name>A0ABV5LNB8_9ACTN</name>
<dbReference type="Proteomes" id="UP001589748">
    <property type="component" value="Unassembled WGS sequence"/>
</dbReference>
<reference evidence="2 3" key="1">
    <citation type="submission" date="2024-09" db="EMBL/GenBank/DDBJ databases">
        <authorList>
            <person name="Sun Q."/>
            <person name="Mori K."/>
        </authorList>
    </citation>
    <scope>NUCLEOTIDE SEQUENCE [LARGE SCALE GENOMIC DNA]</scope>
    <source>
        <strain evidence="2 3">TISTR 1856</strain>
    </source>
</reference>
<protein>
    <submittedName>
        <fullName evidence="2">PPA1309 family protein</fullName>
    </submittedName>
</protein>
<keyword evidence="3" id="KW-1185">Reference proteome</keyword>
<accession>A0ABV5LNB8</accession>
<proteinExistence type="predicted"/>
<dbReference type="InterPro" id="IPR047681">
    <property type="entry name" value="PPA1309-like"/>
</dbReference>
<sequence>MPDPIPANPAVTDHPAAPADHGAPVVSAPPAPGLWRAVAEIERHVAADGWGVQQPRLFAFIRTADALRRDPGLADRLPPAVLQEARADDDHLTAVEQEGLPSADGLDELLGRLAWPPGVDGAGLVVERLLVPPDAEAEVRAATASADEATRARALAEHPAAEDVRIAVGVLRRGGSECAVRSRSNDSDGEVRTGTDLVPGLISALTATLE</sequence>
<feature type="region of interest" description="Disordered" evidence="1">
    <location>
        <begin position="1"/>
        <end position="28"/>
    </location>
</feature>
<dbReference type="NCBIfam" id="NF040618">
    <property type="entry name" value="PPA1309_fam"/>
    <property type="match status" value="1"/>
</dbReference>